<comment type="similarity">
    <text evidence="2">Belongs to the mitochondrion-specific ribosomal protein mS29 family.</text>
</comment>
<reference evidence="8" key="1">
    <citation type="journal article" date="2019" name="bioRxiv">
        <title>The Genome of the Zebra Mussel, Dreissena polymorpha: A Resource for Invasive Species Research.</title>
        <authorList>
            <person name="McCartney M.A."/>
            <person name="Auch B."/>
            <person name="Kono T."/>
            <person name="Mallez S."/>
            <person name="Zhang Y."/>
            <person name="Obille A."/>
            <person name="Becker A."/>
            <person name="Abrahante J.E."/>
            <person name="Garbe J."/>
            <person name="Badalamenti J.P."/>
            <person name="Herman A."/>
            <person name="Mangelson H."/>
            <person name="Liachko I."/>
            <person name="Sullivan S."/>
            <person name="Sone E.D."/>
            <person name="Koren S."/>
            <person name="Silverstein K.A.T."/>
            <person name="Beckman K.B."/>
            <person name="Gohl D.M."/>
        </authorList>
    </citation>
    <scope>NUCLEOTIDE SEQUENCE</scope>
    <source>
        <strain evidence="8">Duluth1</strain>
        <tissue evidence="8">Whole animal</tissue>
    </source>
</reference>
<keyword evidence="9" id="KW-1185">Reference proteome</keyword>
<keyword evidence="4" id="KW-0689">Ribosomal protein</keyword>
<evidence type="ECO:0000256" key="6">
    <source>
        <dbReference type="ARBA" id="ARBA00023274"/>
    </source>
</evidence>
<proteinExistence type="inferred from homology"/>
<organism evidence="8 9">
    <name type="scientific">Dreissena polymorpha</name>
    <name type="common">Zebra mussel</name>
    <name type="synonym">Mytilus polymorpha</name>
    <dbReference type="NCBI Taxonomy" id="45954"/>
    <lineage>
        <taxon>Eukaryota</taxon>
        <taxon>Metazoa</taxon>
        <taxon>Spiralia</taxon>
        <taxon>Lophotrochozoa</taxon>
        <taxon>Mollusca</taxon>
        <taxon>Bivalvia</taxon>
        <taxon>Autobranchia</taxon>
        <taxon>Heteroconchia</taxon>
        <taxon>Euheterodonta</taxon>
        <taxon>Imparidentia</taxon>
        <taxon>Neoheterodontei</taxon>
        <taxon>Myida</taxon>
        <taxon>Dreissenoidea</taxon>
        <taxon>Dreissenidae</taxon>
        <taxon>Dreissena</taxon>
    </lineage>
</organism>
<dbReference type="PANTHER" id="PTHR12810:SF0">
    <property type="entry name" value="SMALL RIBOSOMAL SUBUNIT PROTEIN MS29"/>
    <property type="match status" value="1"/>
</dbReference>
<reference evidence="8" key="2">
    <citation type="submission" date="2020-11" db="EMBL/GenBank/DDBJ databases">
        <authorList>
            <person name="McCartney M.A."/>
            <person name="Auch B."/>
            <person name="Kono T."/>
            <person name="Mallez S."/>
            <person name="Becker A."/>
            <person name="Gohl D.M."/>
            <person name="Silverstein K.A.T."/>
            <person name="Koren S."/>
            <person name="Bechman K.B."/>
            <person name="Herman A."/>
            <person name="Abrahante J.E."/>
            <person name="Garbe J."/>
        </authorList>
    </citation>
    <scope>NUCLEOTIDE SEQUENCE</scope>
    <source>
        <strain evidence="8">Duluth1</strain>
        <tissue evidence="8">Whole animal</tissue>
    </source>
</reference>
<evidence type="ECO:0000313" key="8">
    <source>
        <dbReference type="EMBL" id="KAH3836983.1"/>
    </source>
</evidence>
<evidence type="ECO:0000313" key="9">
    <source>
        <dbReference type="Proteomes" id="UP000828390"/>
    </source>
</evidence>
<dbReference type="Proteomes" id="UP000828390">
    <property type="component" value="Unassembled WGS sequence"/>
</dbReference>
<dbReference type="GO" id="GO:0003735">
    <property type="term" value="F:structural constituent of ribosome"/>
    <property type="evidence" value="ECO:0007669"/>
    <property type="project" value="TreeGrafter"/>
</dbReference>
<keyword evidence="5" id="KW-0496">Mitochondrion</keyword>
<dbReference type="SUPFAM" id="SSF52540">
    <property type="entry name" value="P-loop containing nucleoside triphosphate hydrolases"/>
    <property type="match status" value="1"/>
</dbReference>
<comment type="subcellular location">
    <subcellularLocation>
        <location evidence="1">Mitochondrion</location>
    </subcellularLocation>
</comment>
<comment type="caution">
    <text evidence="8">The sequence shown here is derived from an EMBL/GenBank/DDBJ whole genome shotgun (WGS) entry which is preliminary data.</text>
</comment>
<dbReference type="InterPro" id="IPR008092">
    <property type="entry name" value="Ribosomal_mS29_met"/>
</dbReference>
<dbReference type="GO" id="GO:0005763">
    <property type="term" value="C:mitochondrial small ribosomal subunit"/>
    <property type="evidence" value="ECO:0007669"/>
    <property type="project" value="TreeGrafter"/>
</dbReference>
<dbReference type="InterPro" id="IPR019368">
    <property type="entry name" value="Ribosomal_mS29"/>
</dbReference>
<evidence type="ECO:0000256" key="3">
    <source>
        <dbReference type="ARBA" id="ARBA00022946"/>
    </source>
</evidence>
<protein>
    <recommendedName>
        <fullName evidence="7">Small ribosomal subunit protein mS29</fullName>
    </recommendedName>
</protein>
<dbReference type="Pfam" id="PF10236">
    <property type="entry name" value="DAP3"/>
    <property type="match status" value="1"/>
</dbReference>
<dbReference type="InterPro" id="IPR027417">
    <property type="entry name" value="P-loop_NTPase"/>
</dbReference>
<evidence type="ECO:0000256" key="5">
    <source>
        <dbReference type="ARBA" id="ARBA00023128"/>
    </source>
</evidence>
<dbReference type="PANTHER" id="PTHR12810">
    <property type="entry name" value="MITOCHONDRIAL 28S RIBOSOMAL PROTEIN S29"/>
    <property type="match status" value="1"/>
</dbReference>
<evidence type="ECO:0000256" key="4">
    <source>
        <dbReference type="ARBA" id="ARBA00022980"/>
    </source>
</evidence>
<sequence length="454" mass="52223">MNKTLGLYQIFKLCARQPLCNSSSPIRNIHILSNVRRNYIKSVTHSHGLRSAAEHYSENENLDGPQTENEVIPVEGIPLDILKLKTEVPAVDVKFRTKHNDPTKHTIEDEGLFYTVPKEDYNMYIKDGQWPAFHKQVQAFQECALMVRRPALEIFEIVEHLNLKLPPARLLIYGQQGHGKTVTLAHVVHRYAKAGWITVHFPNMFEMIRYHTKTPKTCVKSFHNEAVYDLAEEAGAWLKFFKTQNKHNLEKFTTSQEYKWSEKESSPAGTPLLDIVTLGMDRVKFASDIIGVILKELRSQAAEKNIKILVAIEGVNVLYKDIQALKDENKRVINGQEISVFRNIQKMFEPTWHGGVCVGTVCPSVDALDTQLDPLEVPYTPQYLLKQKGFEFMDPFIPILVPEFTMKEAYNAVDYLIDRKWIQRSRGKTHDGKKELILLSNRHPQEMMKLSALW</sequence>
<name>A0A9D4QMZ4_DREPO</name>
<keyword evidence="3" id="KW-0809">Transit peptide</keyword>
<gene>
    <name evidence="8" type="ORF">DPMN_110360</name>
</gene>
<dbReference type="GO" id="GO:0006915">
    <property type="term" value="P:apoptotic process"/>
    <property type="evidence" value="ECO:0007669"/>
    <property type="project" value="InterPro"/>
</dbReference>
<dbReference type="AlphaFoldDB" id="A0A9D4QMZ4"/>
<accession>A0A9D4QMZ4</accession>
<evidence type="ECO:0000256" key="2">
    <source>
        <dbReference type="ARBA" id="ARBA00009863"/>
    </source>
</evidence>
<evidence type="ECO:0000256" key="7">
    <source>
        <dbReference type="ARBA" id="ARBA00035140"/>
    </source>
</evidence>
<dbReference type="PRINTS" id="PR01716">
    <property type="entry name" value="DEATHASSOCP3"/>
</dbReference>
<keyword evidence="6" id="KW-0687">Ribonucleoprotein</keyword>
<dbReference type="EMBL" id="JAIWYP010000004">
    <property type="protein sequence ID" value="KAH3836983.1"/>
    <property type="molecule type" value="Genomic_DNA"/>
</dbReference>
<evidence type="ECO:0000256" key="1">
    <source>
        <dbReference type="ARBA" id="ARBA00004173"/>
    </source>
</evidence>